<protein>
    <submittedName>
        <fullName evidence="2">Uncharacterized protein</fullName>
    </submittedName>
</protein>
<feature type="compositionally biased region" description="Polar residues" evidence="1">
    <location>
        <begin position="31"/>
        <end position="41"/>
    </location>
</feature>
<dbReference type="AlphaFoldDB" id="A0A6N2KJA6"/>
<reference evidence="2" key="1">
    <citation type="submission" date="2019-03" db="EMBL/GenBank/DDBJ databases">
        <authorList>
            <person name="Mank J."/>
            <person name="Almeida P."/>
        </authorList>
    </citation>
    <scope>NUCLEOTIDE SEQUENCE</scope>
    <source>
        <strain evidence="2">78183</strain>
    </source>
</reference>
<dbReference type="EMBL" id="CAADRP010000113">
    <property type="protein sequence ID" value="VFU23323.1"/>
    <property type="molecule type" value="Genomic_DNA"/>
</dbReference>
<proteinExistence type="predicted"/>
<accession>A0A6N2KJA6</accession>
<organism evidence="2">
    <name type="scientific">Salix viminalis</name>
    <name type="common">Common osier</name>
    <name type="synonym">Basket willow</name>
    <dbReference type="NCBI Taxonomy" id="40686"/>
    <lineage>
        <taxon>Eukaryota</taxon>
        <taxon>Viridiplantae</taxon>
        <taxon>Streptophyta</taxon>
        <taxon>Embryophyta</taxon>
        <taxon>Tracheophyta</taxon>
        <taxon>Spermatophyta</taxon>
        <taxon>Magnoliopsida</taxon>
        <taxon>eudicotyledons</taxon>
        <taxon>Gunneridae</taxon>
        <taxon>Pentapetalae</taxon>
        <taxon>rosids</taxon>
        <taxon>fabids</taxon>
        <taxon>Malpighiales</taxon>
        <taxon>Salicaceae</taxon>
        <taxon>Saliceae</taxon>
        <taxon>Salix</taxon>
    </lineage>
</organism>
<feature type="region of interest" description="Disordered" evidence="1">
    <location>
        <begin position="21"/>
        <end position="43"/>
    </location>
</feature>
<gene>
    <name evidence="2" type="ORF">SVIM_LOCUS34177</name>
</gene>
<evidence type="ECO:0000256" key="1">
    <source>
        <dbReference type="SAM" id="MobiDB-lite"/>
    </source>
</evidence>
<sequence length="218" mass="24556">MVEICDERLLKTVDAIPAKSKRAKRLDTNPGLGSSRSSLVSETERRRENFGYFVEKLGSDGGGGSDRCLKSPQNEQVGEMVIEVNSSARECSGESAAKRELEFFTEVIESELEGNDATLRFANDGVDEREANGFRNTREGHYARKSMDDLERLAMLEGRRMQEHDTVLSDDLYGSSDHTIRCVGDTSEEEQYDQVDLEFIIHWLSKTGGRHSFFFSLP</sequence>
<evidence type="ECO:0000313" key="2">
    <source>
        <dbReference type="EMBL" id="VFU23323.1"/>
    </source>
</evidence>
<name>A0A6N2KJA6_SALVM</name>